<keyword evidence="1" id="KW-0732">Signal</keyword>
<dbReference type="InterPro" id="IPR021236">
    <property type="entry name" value="Uncharacterised_YfdX"/>
</dbReference>
<dbReference type="STRING" id="1396826.PHA8399_03931"/>
<feature type="signal peptide" evidence="1">
    <location>
        <begin position="1"/>
        <end position="27"/>
    </location>
</feature>
<dbReference type="RefSeq" id="WP_082649594.1">
    <property type="nucleotide sequence ID" value="NZ_CYSR01000035.1"/>
</dbReference>
<organism evidence="2 3">
    <name type="scientific">Leisingera aquaemixtae</name>
    <dbReference type="NCBI Taxonomy" id="1396826"/>
    <lineage>
        <taxon>Bacteria</taxon>
        <taxon>Pseudomonadati</taxon>
        <taxon>Pseudomonadota</taxon>
        <taxon>Alphaproteobacteria</taxon>
        <taxon>Rhodobacterales</taxon>
        <taxon>Roseobacteraceae</taxon>
        <taxon>Leisingera</taxon>
    </lineage>
</organism>
<evidence type="ECO:0000256" key="1">
    <source>
        <dbReference type="SAM" id="SignalP"/>
    </source>
</evidence>
<protein>
    <submittedName>
        <fullName evidence="2">YfdX protein</fullName>
    </submittedName>
</protein>
<accession>A0A0P1HSR4</accession>
<evidence type="ECO:0000313" key="2">
    <source>
        <dbReference type="EMBL" id="CUI01784.1"/>
    </source>
</evidence>
<reference evidence="2 3" key="1">
    <citation type="submission" date="2015-09" db="EMBL/GenBank/DDBJ databases">
        <authorList>
            <consortium name="Swine Surveillance"/>
        </authorList>
    </citation>
    <scope>NUCLEOTIDE SEQUENCE [LARGE SCALE GENOMIC DNA]</scope>
    <source>
        <strain evidence="2 3">CECT 8399</strain>
    </source>
</reference>
<dbReference type="EMBL" id="CYSR01000035">
    <property type="protein sequence ID" value="CUI01784.1"/>
    <property type="molecule type" value="Genomic_DNA"/>
</dbReference>
<name>A0A0P1HSR4_9RHOB</name>
<proteinExistence type="predicted"/>
<evidence type="ECO:0000313" key="3">
    <source>
        <dbReference type="Proteomes" id="UP000051326"/>
    </source>
</evidence>
<dbReference type="Pfam" id="PF10938">
    <property type="entry name" value="YfdX"/>
    <property type="match status" value="1"/>
</dbReference>
<sequence length="316" mass="33909">MSGLGKLKSAASVVALMTAVAVTPAFAEELTDEVAAQTDAAISETVQNEANAQVDEKRNALIADATEALEKTEEALTALDEGDTQAAIDALALATGKLETVVAREPDLALAPVSVRLIQRDLMGDVEAVESARETIEELVDDGRLQQARPLMRDFASEIIVETTNLPLATYPDALVTAAAQIDDGEFDVARQTLATALSTVVVTEDTISLPILRAERFIDEAETALGGQSAEEETSAGEDDEALTLTPSEYVQAAREQLDLAEALGYGTEDDFAELHADLERLDEQIEAEEDTGGILDTIRQSFDRFKDRFFTSET</sequence>
<gene>
    <name evidence="2" type="ORF">PHA8399_03931</name>
</gene>
<dbReference type="AlphaFoldDB" id="A0A0P1HSR4"/>
<dbReference type="Proteomes" id="UP000051326">
    <property type="component" value="Unassembled WGS sequence"/>
</dbReference>
<feature type="chain" id="PRO_5006064584" evidence="1">
    <location>
        <begin position="28"/>
        <end position="316"/>
    </location>
</feature>